<organism evidence="4 5">
    <name type="scientific">Candidatus Nesterenkonia stercoripullorum</name>
    <dbReference type="NCBI Taxonomy" id="2838701"/>
    <lineage>
        <taxon>Bacteria</taxon>
        <taxon>Bacillati</taxon>
        <taxon>Actinomycetota</taxon>
        <taxon>Actinomycetes</taxon>
        <taxon>Micrococcales</taxon>
        <taxon>Micrococcaceae</taxon>
        <taxon>Nesterenkonia</taxon>
    </lineage>
</organism>
<feature type="non-terminal residue" evidence="4">
    <location>
        <position position="1"/>
    </location>
</feature>
<dbReference type="CDD" id="cd02035">
    <property type="entry name" value="ArsA"/>
    <property type="match status" value="1"/>
</dbReference>
<dbReference type="InterPro" id="IPR027417">
    <property type="entry name" value="P-loop_NTPase"/>
</dbReference>
<reference evidence="4" key="2">
    <citation type="submission" date="2021-04" db="EMBL/GenBank/DDBJ databases">
        <authorList>
            <person name="Gilroy R."/>
        </authorList>
    </citation>
    <scope>NUCLEOTIDE SEQUENCE</scope>
    <source>
        <strain evidence="4">ChiHejej3B27-3195</strain>
    </source>
</reference>
<dbReference type="GO" id="GO:0016887">
    <property type="term" value="F:ATP hydrolysis activity"/>
    <property type="evidence" value="ECO:0007669"/>
    <property type="project" value="InterPro"/>
</dbReference>
<evidence type="ECO:0000256" key="2">
    <source>
        <dbReference type="SAM" id="MobiDB-lite"/>
    </source>
</evidence>
<dbReference type="PANTHER" id="PTHR10803">
    <property type="entry name" value="ARSENICAL PUMP-DRIVING ATPASE ARSENITE-TRANSLOCATING ATPASE"/>
    <property type="match status" value="1"/>
</dbReference>
<gene>
    <name evidence="4" type="ORF">H9871_04980</name>
</gene>
<name>A0A9D1S1S6_9MICC</name>
<evidence type="ECO:0000256" key="1">
    <source>
        <dbReference type="ARBA" id="ARBA00011040"/>
    </source>
</evidence>
<dbReference type="SUPFAM" id="SSF52540">
    <property type="entry name" value="P-loop containing nucleoside triphosphate hydrolases"/>
    <property type="match status" value="1"/>
</dbReference>
<dbReference type="Pfam" id="PF02374">
    <property type="entry name" value="ArsA_ATPase"/>
    <property type="match status" value="1"/>
</dbReference>
<feature type="region of interest" description="Disordered" evidence="2">
    <location>
        <begin position="46"/>
        <end position="76"/>
    </location>
</feature>
<dbReference type="EMBL" id="DXGD01000180">
    <property type="protein sequence ID" value="HIW99477.1"/>
    <property type="molecule type" value="Genomic_DNA"/>
</dbReference>
<dbReference type="Gene3D" id="3.40.50.300">
    <property type="entry name" value="P-loop containing nucleotide triphosphate hydrolases"/>
    <property type="match status" value="1"/>
</dbReference>
<protein>
    <submittedName>
        <fullName evidence="4">ArsA family ATPase</fullName>
    </submittedName>
</protein>
<feature type="region of interest" description="Disordered" evidence="2">
    <location>
        <begin position="184"/>
        <end position="205"/>
    </location>
</feature>
<dbReference type="PANTHER" id="PTHR10803:SF3">
    <property type="entry name" value="ATPASE GET3"/>
    <property type="match status" value="1"/>
</dbReference>
<dbReference type="GO" id="GO:0005524">
    <property type="term" value="F:ATP binding"/>
    <property type="evidence" value="ECO:0007669"/>
    <property type="project" value="InterPro"/>
</dbReference>
<feature type="domain" description="ArsA/GET3 Anion-transporting ATPase-like" evidence="3">
    <location>
        <begin position="2"/>
        <end position="322"/>
    </location>
</feature>
<comment type="similarity">
    <text evidence="1">Belongs to the arsA ATPase family.</text>
</comment>
<proteinExistence type="inferred from homology"/>
<dbReference type="InterPro" id="IPR025723">
    <property type="entry name" value="ArsA/GET3_ATPase-like"/>
</dbReference>
<evidence type="ECO:0000313" key="4">
    <source>
        <dbReference type="EMBL" id="HIW99477.1"/>
    </source>
</evidence>
<dbReference type="AlphaFoldDB" id="A0A9D1S1S6"/>
<sequence>LGLRYARGGHRVLLVSTDPAHNIGHIWERTIGDAIVPLWHAPDEVPEQETQQREEQHHRGHQQGGHQREEQPGQLDGIEIDPELTIDRHLRQVGSTLKDLMPEHLHRQVDQHLRLSAQSPGTHESAVLERIAGVLEENLGHYDLIVFDTAPTGHTARLMALPEIMSAWTEGLLTRRSAAEKHGAAIHSLAGDDDPESSAGAGRDRRIRAILTQRKQRFERLREVIADSSRCSFVIVLTPERLPVAESIELHEELTRTGVDVGGVVVNRVSPADAGEFLAARREAELRQLHRLRSALPQLPCLQVPLHQEDLVGVAALERLGDHFG</sequence>
<dbReference type="InterPro" id="IPR016300">
    <property type="entry name" value="ATPase_ArsA/GET3"/>
</dbReference>
<accession>A0A9D1S1S6</accession>
<evidence type="ECO:0000313" key="5">
    <source>
        <dbReference type="Proteomes" id="UP000824151"/>
    </source>
</evidence>
<comment type="caution">
    <text evidence="4">The sequence shown here is derived from an EMBL/GenBank/DDBJ whole genome shotgun (WGS) entry which is preliminary data.</text>
</comment>
<reference evidence="4" key="1">
    <citation type="journal article" date="2021" name="PeerJ">
        <title>Extensive microbial diversity within the chicken gut microbiome revealed by metagenomics and culture.</title>
        <authorList>
            <person name="Gilroy R."/>
            <person name="Ravi A."/>
            <person name="Getino M."/>
            <person name="Pursley I."/>
            <person name="Horton D.L."/>
            <person name="Alikhan N.F."/>
            <person name="Baker D."/>
            <person name="Gharbi K."/>
            <person name="Hall N."/>
            <person name="Watson M."/>
            <person name="Adriaenssens E.M."/>
            <person name="Foster-Nyarko E."/>
            <person name="Jarju S."/>
            <person name="Secka A."/>
            <person name="Antonio M."/>
            <person name="Oren A."/>
            <person name="Chaudhuri R.R."/>
            <person name="La Ragione R."/>
            <person name="Hildebrand F."/>
            <person name="Pallen M.J."/>
        </authorList>
    </citation>
    <scope>NUCLEOTIDE SEQUENCE</scope>
    <source>
        <strain evidence="4">ChiHejej3B27-3195</strain>
    </source>
</reference>
<evidence type="ECO:0000259" key="3">
    <source>
        <dbReference type="Pfam" id="PF02374"/>
    </source>
</evidence>
<dbReference type="Proteomes" id="UP000824151">
    <property type="component" value="Unassembled WGS sequence"/>
</dbReference>
<dbReference type="NCBIfam" id="TIGR00345">
    <property type="entry name" value="GET3_arsA_TRC40"/>
    <property type="match status" value="1"/>
</dbReference>